<evidence type="ECO:0000256" key="1">
    <source>
        <dbReference type="ARBA" id="ARBA00008553"/>
    </source>
</evidence>
<keyword evidence="5 7" id="KW-0689">Ribosomal protein</keyword>
<reference evidence="11 12" key="1">
    <citation type="journal article" date="2016" name="Sci. Rep.">
        <title>Metabolic traits of an uncultured archaeal lineage -MSBL1- from brine pools of the Red Sea.</title>
        <authorList>
            <person name="Mwirichia R."/>
            <person name="Alam I."/>
            <person name="Rashid M."/>
            <person name="Vinu M."/>
            <person name="Ba-Alawi W."/>
            <person name="Anthony Kamau A."/>
            <person name="Kamanda Ngugi D."/>
            <person name="Goker M."/>
            <person name="Klenk H.P."/>
            <person name="Bajic V."/>
            <person name="Stingl U."/>
        </authorList>
    </citation>
    <scope>NUCLEOTIDE SEQUENCE [LARGE SCALE GENOMIC DNA]</scope>
    <source>
        <strain evidence="11">SCGC-AAA261D19</strain>
    </source>
</reference>
<dbReference type="PIRSF" id="PIRSF002161">
    <property type="entry name" value="Ribosomal_L5"/>
    <property type="match status" value="1"/>
</dbReference>
<evidence type="ECO:0000256" key="3">
    <source>
        <dbReference type="ARBA" id="ARBA00022730"/>
    </source>
</evidence>
<keyword evidence="3 7" id="KW-0699">rRNA-binding</keyword>
<keyword evidence="4 7" id="KW-0694">RNA-binding</keyword>
<dbReference type="Pfam" id="PF00673">
    <property type="entry name" value="Ribosomal_L5_C"/>
    <property type="match status" value="1"/>
</dbReference>
<dbReference type="Proteomes" id="UP000070400">
    <property type="component" value="Unassembled WGS sequence"/>
</dbReference>
<organism evidence="11 12">
    <name type="scientific">candidate division MSBL1 archaeon SCGC-AAA261D19</name>
    <dbReference type="NCBI Taxonomy" id="1698273"/>
    <lineage>
        <taxon>Archaea</taxon>
        <taxon>Methanobacteriati</taxon>
        <taxon>Methanobacteriota</taxon>
        <taxon>candidate division MSBL1</taxon>
    </lineage>
</organism>
<sequence length="165" mass="18492">MRRIKVEKVTLNIGVGVGGKDLSNAEMILREISDQNPVRTYAKRTNKDFGIRQGAPIGCKVTIRGEKAVSTLEKLFEAKGSELPESSFNEGGNFSFGIKEHIEIPKIEYDPDVGIYGMDVCVSLARPGYRIKNRRIRPRSIPPSIRIDKEEAINFVKQKFGVQVK</sequence>
<dbReference type="InterPro" id="IPR057266">
    <property type="entry name" value="Ribosomal_uL5_euk/arc-type"/>
</dbReference>
<dbReference type="GO" id="GO:0003735">
    <property type="term" value="F:structural constituent of ribosome"/>
    <property type="evidence" value="ECO:0007669"/>
    <property type="project" value="InterPro"/>
</dbReference>
<evidence type="ECO:0000256" key="5">
    <source>
        <dbReference type="ARBA" id="ARBA00022980"/>
    </source>
</evidence>
<dbReference type="InterPro" id="IPR022804">
    <property type="entry name" value="Ribosomal_uL5_arc"/>
</dbReference>
<dbReference type="Gene3D" id="3.30.1440.10">
    <property type="match status" value="1"/>
</dbReference>
<evidence type="ECO:0000313" key="12">
    <source>
        <dbReference type="Proteomes" id="UP000070400"/>
    </source>
</evidence>
<name>A0A133V8Q5_9EURY</name>
<comment type="subunit">
    <text evidence="7">Part of the 50S ribosomal subunit; contacts the 5S rRNA and probably tRNA. Forms a bridge to the 30S subunit in the 70S ribosome.</text>
</comment>
<comment type="caution">
    <text evidence="11">The sequence shown here is derived from an EMBL/GenBank/DDBJ whole genome shotgun (WGS) entry which is preliminary data.</text>
</comment>
<feature type="domain" description="Large ribosomal subunit protein uL5 N-terminal" evidence="9">
    <location>
        <begin position="1"/>
        <end position="52"/>
    </location>
</feature>
<keyword evidence="6 7" id="KW-0687">Ribonucleoprotein</keyword>
<protein>
    <recommendedName>
        <fullName evidence="7">Large ribosomal subunit protein uL5</fullName>
    </recommendedName>
</protein>
<dbReference type="AlphaFoldDB" id="A0A133V8Q5"/>
<dbReference type="PANTHER" id="PTHR11994">
    <property type="entry name" value="60S RIBOSOMAL PROTEIN L11-RELATED"/>
    <property type="match status" value="1"/>
</dbReference>
<dbReference type="GO" id="GO:0019843">
    <property type="term" value="F:rRNA binding"/>
    <property type="evidence" value="ECO:0007669"/>
    <property type="project" value="UniProtKB-UniRule"/>
</dbReference>
<dbReference type="EMBL" id="LHXX01000003">
    <property type="protein sequence ID" value="KXB02809.1"/>
    <property type="molecule type" value="Genomic_DNA"/>
</dbReference>
<dbReference type="InterPro" id="IPR022803">
    <property type="entry name" value="Ribosomal_uL5_dom_sf"/>
</dbReference>
<proteinExistence type="inferred from homology"/>
<dbReference type="SUPFAM" id="SSF55282">
    <property type="entry name" value="RL5-like"/>
    <property type="match status" value="1"/>
</dbReference>
<dbReference type="InterPro" id="IPR031310">
    <property type="entry name" value="Ribosomal_uL5_N"/>
</dbReference>
<evidence type="ECO:0000256" key="6">
    <source>
        <dbReference type="ARBA" id="ARBA00023274"/>
    </source>
</evidence>
<dbReference type="GO" id="GO:1990904">
    <property type="term" value="C:ribonucleoprotein complex"/>
    <property type="evidence" value="ECO:0007669"/>
    <property type="project" value="UniProtKB-KW"/>
</dbReference>
<evidence type="ECO:0000256" key="2">
    <source>
        <dbReference type="ARBA" id="ARBA00022555"/>
    </source>
</evidence>
<feature type="domain" description="Large ribosomal subunit protein uL5 C-terminal" evidence="10">
    <location>
        <begin position="56"/>
        <end position="130"/>
    </location>
</feature>
<dbReference type="GO" id="GO:0006412">
    <property type="term" value="P:translation"/>
    <property type="evidence" value="ECO:0007669"/>
    <property type="project" value="UniProtKB-UniRule"/>
</dbReference>
<dbReference type="GO" id="GO:0005840">
    <property type="term" value="C:ribosome"/>
    <property type="evidence" value="ECO:0007669"/>
    <property type="project" value="UniProtKB-KW"/>
</dbReference>
<dbReference type="InterPro" id="IPR002132">
    <property type="entry name" value="Ribosomal_uL5"/>
</dbReference>
<dbReference type="FunFam" id="3.30.1440.10:FF:000002">
    <property type="entry name" value="60S ribosomal protein L11"/>
    <property type="match status" value="1"/>
</dbReference>
<keyword evidence="12" id="KW-1185">Reference proteome</keyword>
<accession>A0A133V8Q5</accession>
<dbReference type="GO" id="GO:0000049">
    <property type="term" value="F:tRNA binding"/>
    <property type="evidence" value="ECO:0007669"/>
    <property type="project" value="UniProtKB-UniRule"/>
</dbReference>
<comment type="similarity">
    <text evidence="1 7 8">Belongs to the universal ribosomal protein uL5 family.</text>
</comment>
<evidence type="ECO:0000256" key="4">
    <source>
        <dbReference type="ARBA" id="ARBA00022884"/>
    </source>
</evidence>
<evidence type="ECO:0000256" key="7">
    <source>
        <dbReference type="HAMAP-Rule" id="MF_01333"/>
    </source>
</evidence>
<evidence type="ECO:0000313" key="11">
    <source>
        <dbReference type="EMBL" id="KXB02809.1"/>
    </source>
</evidence>
<dbReference type="NCBIfam" id="NF003258">
    <property type="entry name" value="PRK04219.1"/>
    <property type="match status" value="1"/>
</dbReference>
<evidence type="ECO:0000259" key="9">
    <source>
        <dbReference type="Pfam" id="PF00281"/>
    </source>
</evidence>
<dbReference type="HAMAP" id="MF_01333_A">
    <property type="entry name" value="Ribosomal_uL5_A"/>
    <property type="match status" value="1"/>
</dbReference>
<dbReference type="InterPro" id="IPR031309">
    <property type="entry name" value="Ribosomal_uL5_C"/>
</dbReference>
<evidence type="ECO:0000259" key="10">
    <source>
        <dbReference type="Pfam" id="PF00673"/>
    </source>
</evidence>
<comment type="function">
    <text evidence="7">This is 1 of the proteins that bind and probably mediate the attachment of the 5S RNA into the large ribosomal subunit, where it forms part of the central protuberance. In the 70S ribosome it contacts protein S13 of the 30S subunit (bridge B1b), connecting the 2 subunits; this bridge is implicated in subunit movement. May contact the P site tRNA; the 5S rRNA and some of its associated proteins might help stabilize positioning of ribosome-bound tRNAs.</text>
</comment>
<keyword evidence="2 7" id="KW-0820">tRNA-binding</keyword>
<evidence type="ECO:0000256" key="8">
    <source>
        <dbReference type="RuleBase" id="RU003930"/>
    </source>
</evidence>
<dbReference type="Pfam" id="PF00281">
    <property type="entry name" value="Ribosomal_L5"/>
    <property type="match status" value="1"/>
</dbReference>
<gene>
    <name evidence="7" type="primary">rpl5</name>
    <name evidence="11" type="ORF">AKJ43_00475</name>
</gene>